<feature type="transmembrane region" description="Helical" evidence="5">
    <location>
        <begin position="78"/>
        <end position="97"/>
    </location>
</feature>
<name>A0A7I8VS10_9ANNE</name>
<dbReference type="Gene3D" id="1.20.1070.10">
    <property type="entry name" value="Rhodopsin 7-helix transmembrane proteins"/>
    <property type="match status" value="1"/>
</dbReference>
<evidence type="ECO:0000256" key="3">
    <source>
        <dbReference type="ARBA" id="ARBA00022989"/>
    </source>
</evidence>
<protein>
    <recommendedName>
        <fullName evidence="6">G-protein coupled receptors family 1 profile domain-containing protein</fullName>
    </recommendedName>
</protein>
<proteinExistence type="predicted"/>
<evidence type="ECO:0000313" key="7">
    <source>
        <dbReference type="EMBL" id="CAD5118472.1"/>
    </source>
</evidence>
<reference evidence="7 8" key="1">
    <citation type="submission" date="2020-08" db="EMBL/GenBank/DDBJ databases">
        <authorList>
            <person name="Hejnol A."/>
        </authorList>
    </citation>
    <scope>NUCLEOTIDE SEQUENCE [LARGE SCALE GENOMIC DNA]</scope>
</reference>
<dbReference type="Proteomes" id="UP000549394">
    <property type="component" value="Unassembled WGS sequence"/>
</dbReference>
<dbReference type="SUPFAM" id="SSF81321">
    <property type="entry name" value="Family A G protein-coupled receptor-like"/>
    <property type="match status" value="1"/>
</dbReference>
<feature type="transmembrane region" description="Helical" evidence="5">
    <location>
        <begin position="12"/>
        <end position="35"/>
    </location>
</feature>
<feature type="transmembrane region" description="Helical" evidence="5">
    <location>
        <begin position="159"/>
        <end position="180"/>
    </location>
</feature>
<evidence type="ECO:0000256" key="5">
    <source>
        <dbReference type="SAM" id="Phobius"/>
    </source>
</evidence>
<keyword evidence="8" id="KW-1185">Reference proteome</keyword>
<gene>
    <name evidence="7" type="ORF">DGYR_LOCUS6846</name>
</gene>
<comment type="caution">
    <text evidence="7">The sequence shown here is derived from an EMBL/GenBank/DDBJ whole genome shotgun (WGS) entry which is preliminary data.</text>
</comment>
<evidence type="ECO:0000256" key="2">
    <source>
        <dbReference type="ARBA" id="ARBA00022692"/>
    </source>
</evidence>
<feature type="transmembrane region" description="Helical" evidence="5">
    <location>
        <begin position="118"/>
        <end position="139"/>
    </location>
</feature>
<evidence type="ECO:0000256" key="4">
    <source>
        <dbReference type="ARBA" id="ARBA00023136"/>
    </source>
</evidence>
<evidence type="ECO:0000259" key="6">
    <source>
        <dbReference type="PROSITE" id="PS50262"/>
    </source>
</evidence>
<dbReference type="GO" id="GO:0016020">
    <property type="term" value="C:membrane"/>
    <property type="evidence" value="ECO:0007669"/>
    <property type="project" value="UniProtKB-SubCell"/>
</dbReference>
<keyword evidence="2 5" id="KW-0812">Transmembrane</keyword>
<keyword evidence="3 5" id="KW-1133">Transmembrane helix</keyword>
<keyword evidence="4 5" id="KW-0472">Membrane</keyword>
<dbReference type="InterPro" id="IPR017452">
    <property type="entry name" value="GPCR_Rhodpsn_7TM"/>
</dbReference>
<evidence type="ECO:0000313" key="8">
    <source>
        <dbReference type="Proteomes" id="UP000549394"/>
    </source>
</evidence>
<dbReference type="CDD" id="cd00637">
    <property type="entry name" value="7tm_classA_rhodopsin-like"/>
    <property type="match status" value="1"/>
</dbReference>
<feature type="transmembrane region" description="Helical" evidence="5">
    <location>
        <begin position="240"/>
        <end position="260"/>
    </location>
</feature>
<dbReference type="OrthoDB" id="10037292at2759"/>
<feature type="transmembrane region" description="Helical" evidence="5">
    <location>
        <begin position="272"/>
        <end position="293"/>
    </location>
</feature>
<dbReference type="PROSITE" id="PS50262">
    <property type="entry name" value="G_PROTEIN_RECEP_F1_2"/>
    <property type="match status" value="1"/>
</dbReference>
<accession>A0A7I8VS10</accession>
<comment type="subcellular location">
    <subcellularLocation>
        <location evidence="1">Membrane</location>
    </subcellularLocation>
</comment>
<evidence type="ECO:0000256" key="1">
    <source>
        <dbReference type="ARBA" id="ARBA00004370"/>
    </source>
</evidence>
<feature type="domain" description="G-protein coupled receptors family 1 profile" evidence="6">
    <location>
        <begin position="24"/>
        <end position="289"/>
    </location>
</feature>
<dbReference type="EMBL" id="CAJFCJ010000009">
    <property type="protein sequence ID" value="CAD5118472.1"/>
    <property type="molecule type" value="Genomic_DNA"/>
</dbReference>
<organism evidence="7 8">
    <name type="scientific">Dimorphilus gyrociliatus</name>
    <dbReference type="NCBI Taxonomy" id="2664684"/>
    <lineage>
        <taxon>Eukaryota</taxon>
        <taxon>Metazoa</taxon>
        <taxon>Spiralia</taxon>
        <taxon>Lophotrochozoa</taxon>
        <taxon>Annelida</taxon>
        <taxon>Polychaeta</taxon>
        <taxon>Polychaeta incertae sedis</taxon>
        <taxon>Dinophilidae</taxon>
        <taxon>Dimorphilus</taxon>
    </lineage>
</organism>
<dbReference type="AlphaFoldDB" id="A0A7I8VS10"/>
<sequence length="372" mass="41303">MFSNATTRTESWLMGSIACTGILTNLVLLLVFCFLPNLRRPVNAFLLHQCLLDAIRSAYCIPFSIIEVEPPTICSALAGTYIVLVTCASFNLLTIVMNEVYSFSDITLGVNASQNCCCVWFALVVIWFAAIITNLGVAFMPGGRSAEQCQFVTGVTSNYVLHVVWLLLESMATLMTISFLRRMSNDVSRCNYYRLSTLVRATVSIDPTVQTYSQRRRSVMIDKRNIRETVRMMNYKLRILTTYTTLFIIMCLPLLGLYAIEPWVNASPETFQFLSMLAWSQPLLTPFAVYSLIRASGGFSADPAQFLSPFILGHRSSAEGDPPIVRIETRSSTFVTGDVSPSDSRYSFFPSISAAAAVCTGPRGRRASSFIV</sequence>